<gene>
    <name evidence="3" type="ORF">S7S_05410</name>
</gene>
<sequence length="249" mass="28033">MIDLLKPLFPGTLAPLAETLQCTPGADGLPLQRLLTDDTSLRSLLRRHGTHLGTQDLRVIACAWLLHYLAQILPPVMAGLSLLQQRWPLAPDECALRLDADGHTQALVIIHPGEAMPGDSASRYHALLHHHLAPLIRRLSDTARVPARLLWGNAARRLEGVFREAGELCRQEPLLLSRLRADEQFLLHQRRWPPAQKNPLYAPPRIVAYQGNAITLHRQCCLYYRLPDQGYCTACPLAPEFRKPKQAHR</sequence>
<dbReference type="STRING" id="391936.S7S_05410"/>
<dbReference type="GO" id="GO:0051537">
    <property type="term" value="F:2 iron, 2 sulfur cluster binding"/>
    <property type="evidence" value="ECO:0007669"/>
    <property type="project" value="InterPro"/>
</dbReference>
<name>A0A0B4XME3_9GAMM</name>
<dbReference type="Proteomes" id="UP000006764">
    <property type="component" value="Chromosome"/>
</dbReference>
<dbReference type="GO" id="GO:0003824">
    <property type="term" value="F:catalytic activity"/>
    <property type="evidence" value="ECO:0007669"/>
    <property type="project" value="UniProtKB-ARBA"/>
</dbReference>
<dbReference type="AlphaFoldDB" id="A0A0B4XME3"/>
<accession>A0A0B4XME3</accession>
<evidence type="ECO:0000259" key="2">
    <source>
        <dbReference type="Pfam" id="PF11575"/>
    </source>
</evidence>
<dbReference type="EMBL" id="CP004387">
    <property type="protein sequence ID" value="AJD47502.1"/>
    <property type="molecule type" value="Genomic_DNA"/>
</dbReference>
<dbReference type="NCBIfam" id="TIGR03951">
    <property type="entry name" value="Fe_III_red_FhuF"/>
    <property type="match status" value="1"/>
</dbReference>
<reference evidence="3 4" key="1">
    <citation type="journal article" date="2012" name="J. Bacteriol.">
        <title>Genome sequence of an alkane-degrading bacterium, Alcanivorax pacificus type strain W11-5, isolated from deep sea sediment.</title>
        <authorList>
            <person name="Lai Q."/>
            <person name="Shao Z."/>
        </authorList>
    </citation>
    <scope>NUCLEOTIDE SEQUENCE [LARGE SCALE GENOMIC DNA]</scope>
    <source>
        <strain evidence="3 4">W11-5</strain>
    </source>
</reference>
<dbReference type="OrthoDB" id="8993954at2"/>
<dbReference type="InterPro" id="IPR024726">
    <property type="entry name" value="FhuF_C"/>
</dbReference>
<feature type="domain" description="Aerobactin siderophore biosynthesis IucA/IucC-like C-terminal" evidence="1">
    <location>
        <begin position="63"/>
        <end position="209"/>
    </location>
</feature>
<evidence type="ECO:0000259" key="1">
    <source>
        <dbReference type="Pfam" id="PF06276"/>
    </source>
</evidence>
<evidence type="ECO:0000313" key="4">
    <source>
        <dbReference type="Proteomes" id="UP000006764"/>
    </source>
</evidence>
<dbReference type="Pfam" id="PF06276">
    <property type="entry name" value="FhuF"/>
    <property type="match status" value="1"/>
</dbReference>
<dbReference type="RefSeq" id="WP_008737471.1">
    <property type="nucleotide sequence ID" value="NZ_CP004387.1"/>
</dbReference>
<protein>
    <submittedName>
        <fullName evidence="3">FhuF/siderophore biosynthesis protein</fullName>
    </submittedName>
</protein>
<keyword evidence="4" id="KW-1185">Reference proteome</keyword>
<organism evidence="3 4">
    <name type="scientific">Isoalcanivorax pacificus W11-5</name>
    <dbReference type="NCBI Taxonomy" id="391936"/>
    <lineage>
        <taxon>Bacteria</taxon>
        <taxon>Pseudomonadati</taxon>
        <taxon>Pseudomonadota</taxon>
        <taxon>Gammaproteobacteria</taxon>
        <taxon>Oceanospirillales</taxon>
        <taxon>Alcanivoracaceae</taxon>
        <taxon>Isoalcanivorax</taxon>
    </lineage>
</organism>
<proteinExistence type="predicted"/>
<evidence type="ECO:0000313" key="3">
    <source>
        <dbReference type="EMBL" id="AJD47502.1"/>
    </source>
</evidence>
<dbReference type="Pfam" id="PF11575">
    <property type="entry name" value="FhuF_C"/>
    <property type="match status" value="1"/>
</dbReference>
<feature type="domain" description="Ferric siderophore reductase C-terminal" evidence="2">
    <location>
        <begin position="220"/>
        <end position="237"/>
    </location>
</feature>
<dbReference type="HOGENOM" id="CLU_088228_1_0_6"/>
<dbReference type="InterPro" id="IPR022770">
    <property type="entry name" value="IucA/IucC-like_C"/>
</dbReference>
<dbReference type="InterPro" id="IPR008090">
    <property type="entry name" value="Fe_iron_reduct"/>
</dbReference>
<dbReference type="KEGG" id="apac:S7S_05410"/>